<keyword evidence="1" id="KW-1133">Transmembrane helix</keyword>
<feature type="transmembrane region" description="Helical" evidence="1">
    <location>
        <begin position="310"/>
        <end position="339"/>
    </location>
</feature>
<gene>
    <name evidence="2" type="ORF">RsY01_226</name>
</gene>
<feature type="transmembrane region" description="Helical" evidence="1">
    <location>
        <begin position="359"/>
        <end position="380"/>
    </location>
</feature>
<sequence length="398" mass="47205">MEKLNFVSQVVENLGTIVKVFSIISTVALFCYKVYSHFSKYDIEKILEGNYEKFVRIIINFVFIFFIFCLYIVDVYAITRPNDKGYLYTTEVNKSSLVININKKDIDLSKDILYSISDRELNKEEFKKLPEREKKSVKDYKIELPYRSKNKIVNLYVNNTIVAIQYPTLKKYYEYAKKEQKVALYLFVSIVTLIFVVVYFRVRSIAVKYYTSYMVFKFNKKEYVLLKKIDNDEILSVEYSQIKNKENSIHIDNIYKFNNSVLNDQPLHLEKMEDSKNRRSQAMIANSLVLKRIFLKGKGEEIIIKNRKEIIFALMVVAIITTKLIDIFLYVIYCLFEYIKDINFDLNRVNNIKLISLNLWWQSLLAITICVLFIYLVYLIPIHRGIKNMNKSISKVKE</sequence>
<evidence type="ECO:0000313" key="3">
    <source>
        <dbReference type="Proteomes" id="UP000218689"/>
    </source>
</evidence>
<evidence type="ECO:0000313" key="2">
    <source>
        <dbReference type="EMBL" id="GAX46647.1"/>
    </source>
</evidence>
<proteinExistence type="predicted"/>
<dbReference type="EMBL" id="BEDT01000001">
    <property type="protein sequence ID" value="GAX46647.1"/>
    <property type="molecule type" value="Genomic_DNA"/>
</dbReference>
<comment type="caution">
    <text evidence="2">The sequence shown here is derived from an EMBL/GenBank/DDBJ whole genome shotgun (WGS) entry which is preliminary data.</text>
</comment>
<accession>A0A224WWH3</accession>
<keyword evidence="1" id="KW-0472">Membrane</keyword>
<feature type="transmembrane region" description="Helical" evidence="1">
    <location>
        <begin position="57"/>
        <end position="78"/>
    </location>
</feature>
<keyword evidence="1" id="KW-0812">Transmembrane</keyword>
<protein>
    <submittedName>
        <fullName evidence="2">Uncharacterized protein</fullName>
    </submittedName>
</protein>
<evidence type="ECO:0000256" key="1">
    <source>
        <dbReference type="SAM" id="Phobius"/>
    </source>
</evidence>
<reference evidence="3" key="1">
    <citation type="submission" date="2017-08" db="EMBL/GenBank/DDBJ databases">
        <title>Draft genome sequence of Lactococcus sp. strain Rs-Y01, isolated from the gut of the lower termite Reticulitermes speratus.</title>
        <authorList>
            <person name="Ohkuma M."/>
            <person name="Yuki M."/>
        </authorList>
    </citation>
    <scope>NUCLEOTIDE SEQUENCE [LARGE SCALE GENOMIC DNA]</scope>
    <source>
        <strain evidence="3">Rs-Y01</strain>
    </source>
</reference>
<keyword evidence="3" id="KW-1185">Reference proteome</keyword>
<feature type="transmembrane region" description="Helical" evidence="1">
    <location>
        <begin position="16"/>
        <end position="36"/>
    </location>
</feature>
<feature type="transmembrane region" description="Helical" evidence="1">
    <location>
        <begin position="182"/>
        <end position="202"/>
    </location>
</feature>
<name>A0A224WWH3_9LACT</name>
<dbReference type="AlphaFoldDB" id="A0A224WWH3"/>
<organism evidence="2 3">
    <name type="scientific">Pseudolactococcus reticulitermitis</name>
    <dbReference type="NCBI Taxonomy" id="2025039"/>
    <lineage>
        <taxon>Bacteria</taxon>
        <taxon>Bacillati</taxon>
        <taxon>Bacillota</taxon>
        <taxon>Bacilli</taxon>
        <taxon>Lactobacillales</taxon>
        <taxon>Streptococcaceae</taxon>
        <taxon>Pseudolactococcus</taxon>
    </lineage>
</organism>
<dbReference type="Proteomes" id="UP000218689">
    <property type="component" value="Unassembled WGS sequence"/>
</dbReference>
<dbReference type="RefSeq" id="WP_094783729.1">
    <property type="nucleotide sequence ID" value="NZ_BEDT01000001.1"/>
</dbReference>